<evidence type="ECO:0000256" key="3">
    <source>
        <dbReference type="ARBA" id="ARBA00011270"/>
    </source>
</evidence>
<comment type="pathway">
    <text evidence="2 9">Amino-acid biosynthesis; L-tryptophan biosynthesis; L-tryptophan from chorismate: step 5/5.</text>
</comment>
<evidence type="ECO:0000256" key="6">
    <source>
        <dbReference type="ARBA" id="ARBA00023141"/>
    </source>
</evidence>
<dbReference type="SUPFAM" id="SSF51366">
    <property type="entry name" value="Ribulose-phoshate binding barrel"/>
    <property type="match status" value="1"/>
</dbReference>
<name>A0A7C1JME1_9CHLR</name>
<reference evidence="11" key="1">
    <citation type="journal article" date="2020" name="mSystems">
        <title>Genome- and Community-Level Interaction Insights into Carbon Utilization and Element Cycling Functions of Hydrothermarchaeota in Hydrothermal Sediment.</title>
        <authorList>
            <person name="Zhou Z."/>
            <person name="Liu Y."/>
            <person name="Xu W."/>
            <person name="Pan J."/>
            <person name="Luo Z.H."/>
            <person name="Li M."/>
        </authorList>
    </citation>
    <scope>NUCLEOTIDE SEQUENCE [LARGE SCALE GENOMIC DNA]</scope>
    <source>
        <strain evidence="11">SpSt-289</strain>
    </source>
</reference>
<dbReference type="InterPro" id="IPR013785">
    <property type="entry name" value="Aldolase_TIM"/>
</dbReference>
<comment type="catalytic activity">
    <reaction evidence="8 9">
        <text>(1S,2R)-1-C-(indol-3-yl)glycerol 3-phosphate + L-serine = D-glyceraldehyde 3-phosphate + L-tryptophan + H2O</text>
        <dbReference type="Rhea" id="RHEA:10532"/>
        <dbReference type="ChEBI" id="CHEBI:15377"/>
        <dbReference type="ChEBI" id="CHEBI:33384"/>
        <dbReference type="ChEBI" id="CHEBI:57912"/>
        <dbReference type="ChEBI" id="CHEBI:58866"/>
        <dbReference type="ChEBI" id="CHEBI:59776"/>
        <dbReference type="EC" id="4.2.1.20"/>
    </reaction>
</comment>
<proteinExistence type="inferred from homology"/>
<dbReference type="GO" id="GO:0004834">
    <property type="term" value="F:tryptophan synthase activity"/>
    <property type="evidence" value="ECO:0007669"/>
    <property type="project" value="UniProtKB-UniRule"/>
</dbReference>
<organism evidence="11">
    <name type="scientific">Caldilinea aerophila</name>
    <dbReference type="NCBI Taxonomy" id="133453"/>
    <lineage>
        <taxon>Bacteria</taxon>
        <taxon>Bacillati</taxon>
        <taxon>Chloroflexota</taxon>
        <taxon>Caldilineae</taxon>
        <taxon>Caldilineales</taxon>
        <taxon>Caldilineaceae</taxon>
        <taxon>Caldilinea</taxon>
    </lineage>
</organism>
<keyword evidence="5 9" id="KW-0822">Tryptophan biosynthesis</keyword>
<dbReference type="EC" id="4.2.1.20" evidence="9"/>
<feature type="active site" description="Proton acceptor" evidence="9">
    <location>
        <position position="63"/>
    </location>
</feature>
<comment type="subunit">
    <text evidence="3 9">Tetramer of two alpha and two beta chains.</text>
</comment>
<dbReference type="PANTHER" id="PTHR43406">
    <property type="entry name" value="TRYPTOPHAN SYNTHASE, ALPHA CHAIN"/>
    <property type="match status" value="1"/>
</dbReference>
<dbReference type="FunFam" id="3.20.20.70:FF:000037">
    <property type="entry name" value="Tryptophan synthase alpha chain"/>
    <property type="match status" value="1"/>
</dbReference>
<dbReference type="InterPro" id="IPR011060">
    <property type="entry name" value="RibuloseP-bd_barrel"/>
</dbReference>
<comment type="function">
    <text evidence="1 9">The alpha subunit is responsible for the aldol cleavage of indoleglycerol phosphate to indole and glyceraldehyde 3-phosphate.</text>
</comment>
<dbReference type="CDD" id="cd04724">
    <property type="entry name" value="Tryptophan_synthase_alpha"/>
    <property type="match status" value="1"/>
</dbReference>
<feature type="active site" description="Proton acceptor" evidence="9">
    <location>
        <position position="52"/>
    </location>
</feature>
<dbReference type="HAMAP" id="MF_00131">
    <property type="entry name" value="Trp_synth_alpha"/>
    <property type="match status" value="1"/>
</dbReference>
<evidence type="ECO:0000256" key="4">
    <source>
        <dbReference type="ARBA" id="ARBA00022605"/>
    </source>
</evidence>
<keyword evidence="6 9" id="KW-0057">Aromatic amino acid biosynthesis</keyword>
<dbReference type="NCBIfam" id="TIGR00262">
    <property type="entry name" value="trpA"/>
    <property type="match status" value="1"/>
</dbReference>
<evidence type="ECO:0000256" key="5">
    <source>
        <dbReference type="ARBA" id="ARBA00022822"/>
    </source>
</evidence>
<comment type="similarity">
    <text evidence="9 10">Belongs to the TrpA family.</text>
</comment>
<evidence type="ECO:0000256" key="7">
    <source>
        <dbReference type="ARBA" id="ARBA00023239"/>
    </source>
</evidence>
<dbReference type="InterPro" id="IPR002028">
    <property type="entry name" value="Trp_synthase_suA"/>
</dbReference>
<protein>
    <recommendedName>
        <fullName evidence="9">Tryptophan synthase alpha chain</fullName>
        <ecNumber evidence="9">4.2.1.20</ecNumber>
    </recommendedName>
</protein>
<dbReference type="PANTHER" id="PTHR43406:SF1">
    <property type="entry name" value="TRYPTOPHAN SYNTHASE ALPHA CHAIN, CHLOROPLASTIC"/>
    <property type="match status" value="1"/>
</dbReference>
<accession>A0A7C1JME1</accession>
<dbReference type="EMBL" id="DSMG01000002">
    <property type="protein sequence ID" value="HDX29885.1"/>
    <property type="molecule type" value="Genomic_DNA"/>
</dbReference>
<gene>
    <name evidence="9" type="primary">trpA</name>
    <name evidence="11" type="ORF">ENQ20_00145</name>
</gene>
<sequence length="272" mass="28854">MTGLERIEAVFHRCRKEGHAAFMPYHAMGYPSREKTLKIIHTLSEVGADLFEIGIPHSDPLADGPTIQTATYTALMQGTTVRDCLSMVRELRAMGVTQPFCAMSYYNPIFAYGVNRFVEDAAASGIDGLIVPDLPPEEAGELEAACRQAGLATIFLLAPTSTDARIRYVASHCTGFIYLVSVTGITGARAELPPDLAEFVARVRRHTDLPLAVGFGIANGEQAAAVARIAEGVIVGSALVKAAGGEDGLERVAALGRELAHGAHHPCSNGVP</sequence>
<keyword evidence="7 9" id="KW-0456">Lyase</keyword>
<dbReference type="GO" id="GO:0005829">
    <property type="term" value="C:cytosol"/>
    <property type="evidence" value="ECO:0007669"/>
    <property type="project" value="TreeGrafter"/>
</dbReference>
<evidence type="ECO:0000313" key="11">
    <source>
        <dbReference type="EMBL" id="HDX29885.1"/>
    </source>
</evidence>
<evidence type="ECO:0000256" key="2">
    <source>
        <dbReference type="ARBA" id="ARBA00004733"/>
    </source>
</evidence>
<dbReference type="Gene3D" id="3.20.20.70">
    <property type="entry name" value="Aldolase class I"/>
    <property type="match status" value="1"/>
</dbReference>
<evidence type="ECO:0000256" key="9">
    <source>
        <dbReference type="HAMAP-Rule" id="MF_00131"/>
    </source>
</evidence>
<dbReference type="Pfam" id="PF00290">
    <property type="entry name" value="Trp_syntA"/>
    <property type="match status" value="1"/>
</dbReference>
<keyword evidence="4 9" id="KW-0028">Amino-acid biosynthesis</keyword>
<comment type="caution">
    <text evidence="11">The sequence shown here is derived from an EMBL/GenBank/DDBJ whole genome shotgun (WGS) entry which is preliminary data.</text>
</comment>
<dbReference type="UniPathway" id="UPA00035">
    <property type="reaction ID" value="UER00044"/>
</dbReference>
<evidence type="ECO:0000256" key="1">
    <source>
        <dbReference type="ARBA" id="ARBA00003365"/>
    </source>
</evidence>
<dbReference type="AlphaFoldDB" id="A0A7C1JME1"/>
<evidence type="ECO:0000256" key="8">
    <source>
        <dbReference type="ARBA" id="ARBA00049047"/>
    </source>
</evidence>
<evidence type="ECO:0000256" key="10">
    <source>
        <dbReference type="RuleBase" id="RU003662"/>
    </source>
</evidence>